<dbReference type="InterPro" id="IPR017871">
    <property type="entry name" value="ABC_transporter-like_CS"/>
</dbReference>
<dbReference type="CDD" id="cd03230">
    <property type="entry name" value="ABC_DR_subfamily_A"/>
    <property type="match status" value="1"/>
</dbReference>
<evidence type="ECO:0000256" key="5">
    <source>
        <dbReference type="ARBA" id="ARBA00022989"/>
    </source>
</evidence>
<dbReference type="AlphaFoldDB" id="A0A8D9E369"/>
<feature type="transmembrane region" description="Helical" evidence="7">
    <location>
        <begin position="661"/>
        <end position="681"/>
    </location>
</feature>
<keyword evidence="3" id="KW-0547">Nucleotide-binding</keyword>
<keyword evidence="4" id="KW-0067">ATP-binding</keyword>
<dbReference type="EMBL" id="HBUF01410120">
    <property type="protein sequence ID" value="CAG6738880.1"/>
    <property type="molecule type" value="Transcribed_RNA"/>
</dbReference>
<dbReference type="EMBL" id="HBUF01058416">
    <property type="protein sequence ID" value="CAG6624891.1"/>
    <property type="molecule type" value="Transcribed_RNA"/>
</dbReference>
<comment type="subcellular location">
    <subcellularLocation>
        <location evidence="1">Membrane</location>
        <topology evidence="1">Multi-pass membrane protein</topology>
    </subcellularLocation>
</comment>
<name>A0A8D9E369_9HEMI</name>
<feature type="transmembrane region" description="Helical" evidence="7">
    <location>
        <begin position="597"/>
        <end position="617"/>
    </location>
</feature>
<feature type="domain" description="ABC transporter" evidence="8">
    <location>
        <begin position="16"/>
        <end position="238"/>
    </location>
</feature>
<dbReference type="GO" id="GO:0016887">
    <property type="term" value="F:ATP hydrolysis activity"/>
    <property type="evidence" value="ECO:0007669"/>
    <property type="project" value="InterPro"/>
</dbReference>
<evidence type="ECO:0000256" key="3">
    <source>
        <dbReference type="ARBA" id="ARBA00022741"/>
    </source>
</evidence>
<feature type="transmembrane region" description="Helical" evidence="7">
    <location>
        <begin position="532"/>
        <end position="557"/>
    </location>
</feature>
<keyword evidence="6 7" id="KW-0472">Membrane</keyword>
<dbReference type="EMBL" id="HBUF01058417">
    <property type="protein sequence ID" value="CAG6624892.1"/>
    <property type="molecule type" value="Transcribed_RNA"/>
</dbReference>
<sequence length="690" mass="77344">MNLEPRRMSGTKDMMVVVDKAYKRYTPLSVVLRGLNMNVPTGTIYGLLGPSGCGKTTLLSCIVGRSSLDSGSITVNVKSKRSIGYMPQELALYTEFSIRETTLYYGRIFGLSFDQIYSRTKELISFLDLPPEDSIVGKLSGGQSRRLSLLVALLHDPKLLILDEPTVGVDPVLSASIWQHLLNICNNGKKTVIITTHYIEEARQAHCIGLMRGGTLLAEESPSQLMLRYNCNNLEQAFLELSKKQSIASGTQDDSLDMVETYPSVEDKKNVVTPLQSNKMISKSRITAQLVKNYYWMKRNKPIMCFLLLLPLVQCFLFCTCVGRDPRGLKLAVVNHEFEGGLKRCNQYPMSGCNLSFPLSCRYVENIRKKTIVISEFPDIESAKEAVRHNRVWGLIYFAQNYTESLIERISERDKASKMAMELSDVQVYQDMSNQYIGNMMRRDLLVGYVDFLQDLFSDCGWSPKSADIPITMEPAIYGNNNPSFVHFTAPAIISLFEFYLPMIFTVGAILMEKMAGLLERSLVAGITIPEVILSHIVVQLVILAVQTAIMIFVLFVLFDNPLIGSIPWALTLLLTIGLAGMCYGFMVAIMCDTDTAATFMGLGTFFPLAMLSGMIWPLEGMHWILRSVGWALPLTLPTEAFRGISARDWPITHPTVYKGFFSSLGWMGFFLLMTFVAVQFKKGLRVKSK</sequence>
<dbReference type="PANTHER" id="PTHR43038">
    <property type="entry name" value="ATP-BINDING CASSETTE, SUB-FAMILY H, MEMBER 1"/>
    <property type="match status" value="1"/>
</dbReference>
<dbReference type="Pfam" id="PF12698">
    <property type="entry name" value="ABC2_membrane_3"/>
    <property type="match status" value="1"/>
</dbReference>
<organism evidence="9">
    <name type="scientific">Cacopsylla melanoneura</name>
    <dbReference type="NCBI Taxonomy" id="428564"/>
    <lineage>
        <taxon>Eukaryota</taxon>
        <taxon>Metazoa</taxon>
        <taxon>Ecdysozoa</taxon>
        <taxon>Arthropoda</taxon>
        <taxon>Hexapoda</taxon>
        <taxon>Insecta</taxon>
        <taxon>Pterygota</taxon>
        <taxon>Neoptera</taxon>
        <taxon>Paraneoptera</taxon>
        <taxon>Hemiptera</taxon>
        <taxon>Sternorrhyncha</taxon>
        <taxon>Psylloidea</taxon>
        <taxon>Psyllidae</taxon>
        <taxon>Psyllinae</taxon>
        <taxon>Cacopsylla</taxon>
    </lineage>
</organism>
<dbReference type="InterPro" id="IPR027417">
    <property type="entry name" value="P-loop_NTPase"/>
</dbReference>
<dbReference type="SMART" id="SM00382">
    <property type="entry name" value="AAA"/>
    <property type="match status" value="1"/>
</dbReference>
<dbReference type="GO" id="GO:0016020">
    <property type="term" value="C:membrane"/>
    <property type="evidence" value="ECO:0007669"/>
    <property type="project" value="UniProtKB-SubCell"/>
</dbReference>
<evidence type="ECO:0000256" key="1">
    <source>
        <dbReference type="ARBA" id="ARBA00004141"/>
    </source>
</evidence>
<evidence type="ECO:0000256" key="2">
    <source>
        <dbReference type="ARBA" id="ARBA00022692"/>
    </source>
</evidence>
<dbReference type="InterPro" id="IPR013525">
    <property type="entry name" value="ABC2_TM"/>
</dbReference>
<dbReference type="InterPro" id="IPR003439">
    <property type="entry name" value="ABC_transporter-like_ATP-bd"/>
</dbReference>
<dbReference type="Pfam" id="PF00005">
    <property type="entry name" value="ABC_tran"/>
    <property type="match status" value="1"/>
</dbReference>
<evidence type="ECO:0000256" key="4">
    <source>
        <dbReference type="ARBA" id="ARBA00022840"/>
    </source>
</evidence>
<dbReference type="EMBL" id="HBUF01666551">
    <property type="protein sequence ID" value="CAG6789720.1"/>
    <property type="molecule type" value="Transcribed_RNA"/>
</dbReference>
<protein>
    <submittedName>
        <fullName evidence="9">ABC transporter G family member 20</fullName>
    </submittedName>
</protein>
<dbReference type="InterPro" id="IPR003593">
    <property type="entry name" value="AAA+_ATPase"/>
</dbReference>
<evidence type="ECO:0000259" key="8">
    <source>
        <dbReference type="PROSITE" id="PS50893"/>
    </source>
</evidence>
<dbReference type="EMBL" id="HBUF01230930">
    <property type="protein sequence ID" value="CAG6673292.1"/>
    <property type="molecule type" value="Transcribed_RNA"/>
</dbReference>
<feature type="transmembrane region" description="Helical" evidence="7">
    <location>
        <begin position="488"/>
        <end position="511"/>
    </location>
</feature>
<feature type="transmembrane region" description="Helical" evidence="7">
    <location>
        <begin position="569"/>
        <end position="590"/>
    </location>
</feature>
<dbReference type="EMBL" id="HBUF01410121">
    <property type="protein sequence ID" value="CAG6738881.1"/>
    <property type="molecule type" value="Transcribed_RNA"/>
</dbReference>
<dbReference type="PANTHER" id="PTHR43038:SF3">
    <property type="entry name" value="ABC TRANSPORTER G FAMILY MEMBER 20 ISOFORM X1"/>
    <property type="match status" value="1"/>
</dbReference>
<proteinExistence type="predicted"/>
<dbReference type="EMBL" id="HBUF01058419">
    <property type="protein sequence ID" value="CAG6624894.1"/>
    <property type="molecule type" value="Transcribed_RNA"/>
</dbReference>
<dbReference type="SUPFAM" id="SSF52540">
    <property type="entry name" value="P-loop containing nucleoside triphosphate hydrolases"/>
    <property type="match status" value="1"/>
</dbReference>
<dbReference type="GO" id="GO:0140359">
    <property type="term" value="F:ABC-type transporter activity"/>
    <property type="evidence" value="ECO:0007669"/>
    <property type="project" value="InterPro"/>
</dbReference>
<evidence type="ECO:0000313" key="9">
    <source>
        <dbReference type="EMBL" id="CAG6738881.1"/>
    </source>
</evidence>
<dbReference type="GO" id="GO:0005524">
    <property type="term" value="F:ATP binding"/>
    <property type="evidence" value="ECO:0007669"/>
    <property type="project" value="UniProtKB-KW"/>
</dbReference>
<dbReference type="PROSITE" id="PS00211">
    <property type="entry name" value="ABC_TRANSPORTER_1"/>
    <property type="match status" value="1"/>
</dbReference>
<dbReference type="PROSITE" id="PS50893">
    <property type="entry name" value="ABC_TRANSPORTER_2"/>
    <property type="match status" value="1"/>
</dbReference>
<keyword evidence="5 7" id="KW-1133">Transmembrane helix</keyword>
<evidence type="ECO:0000256" key="6">
    <source>
        <dbReference type="ARBA" id="ARBA00023136"/>
    </source>
</evidence>
<dbReference type="Gene3D" id="3.40.50.300">
    <property type="entry name" value="P-loop containing nucleotide triphosphate hydrolases"/>
    <property type="match status" value="1"/>
</dbReference>
<dbReference type="EMBL" id="HBUF01058418">
    <property type="protein sequence ID" value="CAG6624893.1"/>
    <property type="molecule type" value="Transcribed_RNA"/>
</dbReference>
<dbReference type="EMBL" id="HBUF01230929">
    <property type="protein sequence ID" value="CAG6673291.1"/>
    <property type="molecule type" value="Transcribed_RNA"/>
</dbReference>
<dbReference type="EMBL" id="HBUF01410119">
    <property type="protein sequence ID" value="CAG6738879.1"/>
    <property type="molecule type" value="Transcribed_RNA"/>
</dbReference>
<reference evidence="9" key="1">
    <citation type="submission" date="2021-05" db="EMBL/GenBank/DDBJ databases">
        <authorList>
            <person name="Alioto T."/>
            <person name="Alioto T."/>
            <person name="Gomez Garrido J."/>
        </authorList>
    </citation>
    <scope>NUCLEOTIDE SEQUENCE</scope>
</reference>
<evidence type="ECO:0000256" key="7">
    <source>
        <dbReference type="SAM" id="Phobius"/>
    </source>
</evidence>
<accession>A0A8D9E369</accession>
<keyword evidence="2 7" id="KW-0812">Transmembrane</keyword>
<dbReference type="EMBL" id="HBUF01666552">
    <property type="protein sequence ID" value="CAG6789722.1"/>
    <property type="molecule type" value="Transcribed_RNA"/>
</dbReference>